<gene>
    <name evidence="1" type="ORF">OPHB3_2475</name>
</gene>
<reference evidence="1 2" key="2">
    <citation type="journal article" date="2016" name="Genome Announc.">
        <title>Draft Genome Sequence of Oceanobacillus picturae Heshi-B3, Isolated from Fermented Rice Bran in a Traditional Japanese Seafood Dish.</title>
        <authorList>
            <person name="Akuzawa S."/>
            <person name="Nagaoka J."/>
            <person name="Kanekatsu M."/>
            <person name="Kanesaki Y."/>
            <person name="Suzuki T."/>
        </authorList>
    </citation>
    <scope>NUCLEOTIDE SEQUENCE [LARGE SCALE GENOMIC DNA]</scope>
    <source>
        <strain evidence="1 2">Heshi-B3</strain>
    </source>
</reference>
<accession>A0A0U9HFH5</accession>
<dbReference type="RefSeq" id="WP_058950515.1">
    <property type="nucleotide sequence ID" value="NZ_BBXV01000029.1"/>
</dbReference>
<evidence type="ECO:0000313" key="1">
    <source>
        <dbReference type="EMBL" id="GAQ18534.1"/>
    </source>
</evidence>
<dbReference type="AlphaFoldDB" id="A0A0U9HFH5"/>
<sequence length="202" mass="22258">MNRFLRFVSFSLVVALLITTINTTILSSKVAAATVTTTDNGDYTQEDVEELAGVLEILFEKGIIYDENGAEIGYDKEIIKEELSGTEYSSWIDEIEEEGLLFNSDNENYFTHNELKNNNNSPKLMAAGKSKRDAYLDKCITAKLSESFGPVAITAIVHSIRKKSFIKAAKQLLKMGIKSGGIAISLGWMLSSCIRSADKKGL</sequence>
<comment type="caution">
    <text evidence="1">The sequence shown here is derived from an EMBL/GenBank/DDBJ whole genome shotgun (WGS) entry which is preliminary data.</text>
</comment>
<proteinExistence type="predicted"/>
<dbReference type="Proteomes" id="UP000052946">
    <property type="component" value="Unassembled WGS sequence"/>
</dbReference>
<evidence type="ECO:0000313" key="2">
    <source>
        <dbReference type="Proteomes" id="UP000052946"/>
    </source>
</evidence>
<reference evidence="2" key="1">
    <citation type="submission" date="2015-07" db="EMBL/GenBank/DDBJ databases">
        <title>Draft Genome Sequence of Oceanobacillus picturae Heshi-B3 that Was Isolated from Fermented Rice Bran with Aging Salted Mackerel, Which Was Named Heshiko as Traditional Fermented Seafood in Japan.</title>
        <authorList>
            <person name="Akuzawa S."/>
            <person name="Nakagawa J."/>
            <person name="Kanekatsu T."/>
            <person name="Kanesaki Y."/>
            <person name="Suzuki T."/>
        </authorList>
    </citation>
    <scope>NUCLEOTIDE SEQUENCE [LARGE SCALE GENOMIC DNA]</scope>
    <source>
        <strain evidence="2">Heshi-B3</strain>
    </source>
</reference>
<protein>
    <submittedName>
        <fullName evidence="1">Uncharacterized protein</fullName>
    </submittedName>
</protein>
<organism evidence="1 2">
    <name type="scientific">Oceanobacillus picturae</name>
    <dbReference type="NCBI Taxonomy" id="171693"/>
    <lineage>
        <taxon>Bacteria</taxon>
        <taxon>Bacillati</taxon>
        <taxon>Bacillota</taxon>
        <taxon>Bacilli</taxon>
        <taxon>Bacillales</taxon>
        <taxon>Bacillaceae</taxon>
        <taxon>Oceanobacillus</taxon>
    </lineage>
</organism>
<dbReference type="EMBL" id="BBXV01000029">
    <property type="protein sequence ID" value="GAQ18534.1"/>
    <property type="molecule type" value="Genomic_DNA"/>
</dbReference>
<name>A0A0U9HFH5_9BACI</name>